<dbReference type="PANTHER" id="PTHR11106:SF27">
    <property type="entry name" value="MACRO DOMAIN-CONTAINING PROTEIN"/>
    <property type="match status" value="1"/>
</dbReference>
<dbReference type="PANTHER" id="PTHR11106">
    <property type="entry name" value="GANGLIOSIDE INDUCED DIFFERENTIATION ASSOCIATED PROTEIN 2-RELATED"/>
    <property type="match status" value="1"/>
</dbReference>
<name>A0ABS6MT50_9GAMM</name>
<dbReference type="PROSITE" id="PS51154">
    <property type="entry name" value="MACRO"/>
    <property type="match status" value="1"/>
</dbReference>
<dbReference type="SMART" id="SM00506">
    <property type="entry name" value="A1pp"/>
    <property type="match status" value="1"/>
</dbReference>
<dbReference type="InterPro" id="IPR002589">
    <property type="entry name" value="Macro_dom"/>
</dbReference>
<dbReference type="NCBIfam" id="NF001664">
    <property type="entry name" value="PRK00431.1-6"/>
    <property type="match status" value="1"/>
</dbReference>
<dbReference type="Proteomes" id="UP000813068">
    <property type="component" value="Unassembled WGS sequence"/>
</dbReference>
<protein>
    <submittedName>
        <fullName evidence="2">O-acetyl-ADP-ribose deacetylase</fullName>
    </submittedName>
</protein>
<feature type="domain" description="Macro" evidence="1">
    <location>
        <begin position="1"/>
        <end position="171"/>
    </location>
</feature>
<sequence>MPGKLHAIQADITTLAVDAIVNAANPSLLGGGGVSGAILRAGGPQLVEECRRLGGCDTGDAKLTRGYRLPARFVVHTVGPVWQGGNRHEADLLASCYRRALAIAAEAGARSLAFPNISTGIYGYPVEEAAAIAVATVRSALATHPSIESVAFCCFSAADLAVYTRILGAKA</sequence>
<dbReference type="RefSeq" id="WP_217679901.1">
    <property type="nucleotide sequence ID" value="NZ_JAHRGL010000011.1"/>
</dbReference>
<comment type="caution">
    <text evidence="2">The sequence shown here is derived from an EMBL/GenBank/DDBJ whole genome shotgun (WGS) entry which is preliminary data.</text>
</comment>
<evidence type="ECO:0000313" key="3">
    <source>
        <dbReference type="Proteomes" id="UP000813068"/>
    </source>
</evidence>
<proteinExistence type="predicted"/>
<accession>A0ABS6MT50</accession>
<gene>
    <name evidence="2" type="ORF">KRX52_04140</name>
</gene>
<evidence type="ECO:0000313" key="2">
    <source>
        <dbReference type="EMBL" id="MBV2131988.1"/>
    </source>
</evidence>
<dbReference type="Pfam" id="PF01661">
    <property type="entry name" value="Macro"/>
    <property type="match status" value="1"/>
</dbReference>
<organism evidence="2 3">
    <name type="scientific">Geopseudomonas aromaticivorans</name>
    <dbReference type="NCBI Taxonomy" id="2849492"/>
    <lineage>
        <taxon>Bacteria</taxon>
        <taxon>Pseudomonadati</taxon>
        <taxon>Pseudomonadota</taxon>
        <taxon>Gammaproteobacteria</taxon>
        <taxon>Pseudomonadales</taxon>
        <taxon>Pseudomonadaceae</taxon>
        <taxon>Geopseudomonas</taxon>
    </lineage>
</organism>
<keyword evidence="3" id="KW-1185">Reference proteome</keyword>
<evidence type="ECO:0000259" key="1">
    <source>
        <dbReference type="PROSITE" id="PS51154"/>
    </source>
</evidence>
<dbReference type="EMBL" id="JAHRGL010000011">
    <property type="protein sequence ID" value="MBV2131988.1"/>
    <property type="molecule type" value="Genomic_DNA"/>
</dbReference>
<reference evidence="2 3" key="1">
    <citation type="submission" date="2021-06" db="EMBL/GenBank/DDBJ databases">
        <title>Differences between aerobic and microaerobic xylene degrading microbial communities.</title>
        <authorList>
            <person name="Banerjee S."/>
            <person name="Tancsics A."/>
        </authorList>
    </citation>
    <scope>NUCLEOTIDE SEQUENCE [LARGE SCALE GENOMIC DNA]</scope>
    <source>
        <strain evidence="2 3">MAP12</strain>
    </source>
</reference>